<feature type="compositionally biased region" description="Low complexity" evidence="1">
    <location>
        <begin position="858"/>
        <end position="878"/>
    </location>
</feature>
<dbReference type="SUPFAM" id="SSF51206">
    <property type="entry name" value="cAMP-binding domain-like"/>
    <property type="match status" value="4"/>
</dbReference>
<feature type="domain" description="Cyclic nucleotide-binding" evidence="2">
    <location>
        <begin position="869"/>
        <end position="934"/>
    </location>
</feature>
<feature type="region of interest" description="Disordered" evidence="1">
    <location>
        <begin position="165"/>
        <end position="184"/>
    </location>
</feature>
<proteinExistence type="predicted"/>
<dbReference type="CDD" id="cd00038">
    <property type="entry name" value="CAP_ED"/>
    <property type="match status" value="1"/>
</dbReference>
<evidence type="ECO:0000313" key="4">
    <source>
        <dbReference type="Proteomes" id="UP001190700"/>
    </source>
</evidence>
<keyword evidence="4" id="KW-1185">Reference proteome</keyword>
<accession>A0AAE0L2D6</accession>
<organism evidence="3 4">
    <name type="scientific">Cymbomonas tetramitiformis</name>
    <dbReference type="NCBI Taxonomy" id="36881"/>
    <lineage>
        <taxon>Eukaryota</taxon>
        <taxon>Viridiplantae</taxon>
        <taxon>Chlorophyta</taxon>
        <taxon>Pyramimonadophyceae</taxon>
        <taxon>Pyramimonadales</taxon>
        <taxon>Pyramimonadaceae</taxon>
        <taxon>Cymbomonas</taxon>
    </lineage>
</organism>
<feature type="domain" description="Cyclic nucleotide-binding" evidence="2">
    <location>
        <begin position="544"/>
        <end position="578"/>
    </location>
</feature>
<dbReference type="InterPro" id="IPR014710">
    <property type="entry name" value="RmlC-like_jellyroll"/>
</dbReference>
<sequence>MKCEQREAGDILCRQGDDSAHWFVILSGSVSLLSTSDIKALQAAVKAIPLLDEPSAAFTSSQPSPNVTAGKATSGGKLSVFKTAKENGGPDQARLSKYSREDSLPTNVFRTEFGSEILARAQQSESATRQSSDEGDSSVRHMGLAASGSKRISTQRGRTQIAKATANPLATSLSAGKPQVQENERTAEYRELVLQSSQNIADLQQDMGLGPDNSYGGDLLRLANIPYDATMVCLETSWVGMVPKTFFRDVVVKHSLTPMLWTPGRLQEAAQKAPGCRSPEDTDMLMTLMQSNTLFERLSFAELHELASVVTVHHPQHAELLWQQGEQAADVYAVCHGEVKLYSGPSQEPCGPLSVTMEEGAKAQGNAADGRHITLPGLETPGMSVEPSPTGSASMKKAPCISTLSALGATDEETSNAKPKLAQLTPEEVERQYGKEIDILPPGKFHEEKGVNRGQRTRDGVQHSCSAIMQAKSWVVSLGAFYNTHYYQLGLMRHDLDDDSVVQRLRHILEMDPDNRSDADIQFTLRTLGHDPMVQDGCGGHPSELARVMHLAELPANDSVLLQGDLASQYCIILSGTVHQHFSATMCPNSPATMRPAKTSRKMIMTTSTQFQFRSKANSKHDADGATDIGELHQTLGPGEAFGLEDLTLSTEETYSYTFRTGKGGASCVVMNTDEMRSISQAMATQGELDEAVNFLSGVPLLKPCTRQQRTGIAKLLTLSTYNRNVEVLQYGAKAGDVFFVKSGMLTLTVPQEPASESQQEPAPEPAFPAAPQLRPKTLHSSPWPPHLDASSLPWIDELTSWCIARGVPGRILELSFSHDQGNLSMPGLEIAKGLPQSGRSKYTQGVELKHASHGEGRLQSGRLSSGRLSSGRLSSGRMASGNGGAGVQLTMVGPGSIVGETAVLKEVPQPASVVCSSACELYTMRAEDFIRKLPAECMEKCMLELGSKQDLRQERVLKQRHAMPLLQSGLCAPGPALADIPKNAKQNMRKNAEALASEPLPPPATPTPYPRCRWIPHATPHRPQPCPLKTLSVAPTPCPGC</sequence>
<dbReference type="EMBL" id="LGRX02011073">
    <property type="protein sequence ID" value="KAK3269299.1"/>
    <property type="molecule type" value="Genomic_DNA"/>
</dbReference>
<dbReference type="PROSITE" id="PS50042">
    <property type="entry name" value="CNMP_BINDING_3"/>
    <property type="match status" value="5"/>
</dbReference>
<dbReference type="Pfam" id="PF00027">
    <property type="entry name" value="cNMP_binding"/>
    <property type="match status" value="1"/>
</dbReference>
<protein>
    <recommendedName>
        <fullName evidence="2">Cyclic nucleotide-binding domain-containing protein</fullName>
    </recommendedName>
</protein>
<dbReference type="PANTHER" id="PTHR23011">
    <property type="entry name" value="CYCLIC NUCLEOTIDE-BINDING DOMAIN CONTAINING PROTEIN"/>
    <property type="match status" value="1"/>
</dbReference>
<evidence type="ECO:0000259" key="2">
    <source>
        <dbReference type="PROSITE" id="PS50042"/>
    </source>
</evidence>
<evidence type="ECO:0000256" key="1">
    <source>
        <dbReference type="SAM" id="MobiDB-lite"/>
    </source>
</evidence>
<feature type="region of interest" description="Disordered" evidence="1">
    <location>
        <begin position="850"/>
        <end position="886"/>
    </location>
</feature>
<comment type="caution">
    <text evidence="3">The sequence shown here is derived from an EMBL/GenBank/DDBJ whole genome shotgun (WGS) entry which is preliminary data.</text>
</comment>
<feature type="compositionally biased region" description="Polar residues" evidence="1">
    <location>
        <begin position="121"/>
        <end position="130"/>
    </location>
</feature>
<dbReference type="Proteomes" id="UP001190700">
    <property type="component" value="Unassembled WGS sequence"/>
</dbReference>
<name>A0AAE0L2D6_9CHLO</name>
<dbReference type="InterPro" id="IPR018490">
    <property type="entry name" value="cNMP-bd_dom_sf"/>
</dbReference>
<dbReference type="InterPro" id="IPR000595">
    <property type="entry name" value="cNMP-bd_dom"/>
</dbReference>
<feature type="domain" description="Cyclic nucleotide-binding" evidence="2">
    <location>
        <begin position="701"/>
        <end position="757"/>
    </location>
</feature>
<dbReference type="AlphaFoldDB" id="A0AAE0L2D6"/>
<gene>
    <name evidence="3" type="ORF">CYMTET_22256</name>
</gene>
<dbReference type="PANTHER" id="PTHR23011:SF28">
    <property type="entry name" value="CYCLIC NUCLEOTIDE-BINDING DOMAIN CONTAINING PROTEIN"/>
    <property type="match status" value="1"/>
</dbReference>
<reference evidence="3 4" key="1">
    <citation type="journal article" date="2015" name="Genome Biol. Evol.">
        <title>Comparative Genomics of a Bacterivorous Green Alga Reveals Evolutionary Causalities and Consequences of Phago-Mixotrophic Mode of Nutrition.</title>
        <authorList>
            <person name="Burns J.A."/>
            <person name="Paasch A."/>
            <person name="Narechania A."/>
            <person name="Kim E."/>
        </authorList>
    </citation>
    <scope>NUCLEOTIDE SEQUENCE [LARGE SCALE GENOMIC DNA]</scope>
    <source>
        <strain evidence="3 4">PLY_AMNH</strain>
    </source>
</reference>
<feature type="domain" description="Cyclic nucleotide-binding" evidence="2">
    <location>
        <begin position="294"/>
        <end position="342"/>
    </location>
</feature>
<dbReference type="Gene3D" id="2.60.120.10">
    <property type="entry name" value="Jelly Rolls"/>
    <property type="match status" value="4"/>
</dbReference>
<evidence type="ECO:0000313" key="3">
    <source>
        <dbReference type="EMBL" id="KAK3269299.1"/>
    </source>
</evidence>
<feature type="region of interest" description="Disordered" evidence="1">
    <location>
        <begin position="120"/>
        <end position="140"/>
    </location>
</feature>
<feature type="domain" description="Cyclic nucleotide-binding" evidence="2">
    <location>
        <begin position="1"/>
        <end position="37"/>
    </location>
</feature>